<keyword evidence="1" id="KW-0106">Calcium</keyword>
<gene>
    <name evidence="2" type="ORF">HNQ60_003838</name>
</gene>
<dbReference type="Proteomes" id="UP000588068">
    <property type="component" value="Unassembled WGS sequence"/>
</dbReference>
<dbReference type="InterPro" id="IPR011049">
    <property type="entry name" value="Serralysin-like_metalloprot_C"/>
</dbReference>
<sequence length="254" mass="26860">MSRTSVGMDLVQASVSYVLGSNIENLTLTGTSAIDGTGNALNNVLTGNSAANTLAGGAGNDTYVLDSASDTIVELLGEGTDTVQSSATVTLSANVENLMLTEVRRSSARVVNSTTCLRATRARTRWSAVPATIRSTACRQHTGGQGDDLYYVDNAADAIVELAGDGVDSVQTSVAYNLADHVENLTLTGSSGFTLGGNKLDNILIGNTGNNTLNGYGGNDICRAFDELDWDLMRRAIRKHVKDPWARLYIERYG</sequence>
<protein>
    <submittedName>
        <fullName evidence="2">Ca2+-binding RTX toxin-like protein</fullName>
    </submittedName>
</protein>
<dbReference type="Gene3D" id="2.150.10.10">
    <property type="entry name" value="Serralysin-like metalloprotease, C-terminal"/>
    <property type="match status" value="1"/>
</dbReference>
<reference evidence="2 3" key="1">
    <citation type="submission" date="2020-08" db="EMBL/GenBank/DDBJ databases">
        <title>Genomic Encyclopedia of Type Strains, Phase IV (KMG-IV): sequencing the most valuable type-strain genomes for metagenomic binning, comparative biology and taxonomic classification.</title>
        <authorList>
            <person name="Goeker M."/>
        </authorList>
    </citation>
    <scope>NUCLEOTIDE SEQUENCE [LARGE SCALE GENOMIC DNA]</scope>
    <source>
        <strain evidence="2 3">DSM 26723</strain>
    </source>
</reference>
<name>A0A841HNT2_9GAMM</name>
<keyword evidence="3" id="KW-1185">Reference proteome</keyword>
<comment type="caution">
    <text evidence="2">The sequence shown here is derived from an EMBL/GenBank/DDBJ whole genome shotgun (WGS) entry which is preliminary data.</text>
</comment>
<dbReference type="InterPro" id="IPR001343">
    <property type="entry name" value="Hemolysn_Ca-bd"/>
</dbReference>
<evidence type="ECO:0000313" key="3">
    <source>
        <dbReference type="Proteomes" id="UP000588068"/>
    </source>
</evidence>
<dbReference type="GO" id="GO:0005509">
    <property type="term" value="F:calcium ion binding"/>
    <property type="evidence" value="ECO:0007669"/>
    <property type="project" value="InterPro"/>
</dbReference>
<evidence type="ECO:0000256" key="1">
    <source>
        <dbReference type="ARBA" id="ARBA00022837"/>
    </source>
</evidence>
<dbReference type="AlphaFoldDB" id="A0A841HNT2"/>
<dbReference type="Pfam" id="PF00353">
    <property type="entry name" value="HemolysinCabind"/>
    <property type="match status" value="2"/>
</dbReference>
<evidence type="ECO:0000313" key="2">
    <source>
        <dbReference type="EMBL" id="MBB6094951.1"/>
    </source>
</evidence>
<organism evidence="2 3">
    <name type="scientific">Povalibacter uvarum</name>
    <dbReference type="NCBI Taxonomy" id="732238"/>
    <lineage>
        <taxon>Bacteria</taxon>
        <taxon>Pseudomonadati</taxon>
        <taxon>Pseudomonadota</taxon>
        <taxon>Gammaproteobacteria</taxon>
        <taxon>Steroidobacterales</taxon>
        <taxon>Steroidobacteraceae</taxon>
        <taxon>Povalibacter</taxon>
    </lineage>
</organism>
<proteinExistence type="predicted"/>
<accession>A0A841HNT2</accession>
<dbReference type="EMBL" id="JACHHZ010000004">
    <property type="protein sequence ID" value="MBB6094951.1"/>
    <property type="molecule type" value="Genomic_DNA"/>
</dbReference>
<dbReference type="PRINTS" id="PR00313">
    <property type="entry name" value="CABNDNGRPT"/>
</dbReference>
<dbReference type="SUPFAM" id="SSF51120">
    <property type="entry name" value="beta-Roll"/>
    <property type="match status" value="2"/>
</dbReference>